<dbReference type="PROSITE" id="PS50835">
    <property type="entry name" value="IG_LIKE"/>
    <property type="match status" value="1"/>
</dbReference>
<keyword evidence="4" id="KW-0732">Signal</keyword>
<dbReference type="AlphaFoldDB" id="A0AAX7UZK3"/>
<feature type="region of interest" description="Disordered" evidence="11">
    <location>
        <begin position="6"/>
        <end position="27"/>
    </location>
</feature>
<dbReference type="Pfam" id="PF07686">
    <property type="entry name" value="V-set"/>
    <property type="match status" value="1"/>
</dbReference>
<dbReference type="GeneTree" id="ENSGT00940000168410"/>
<evidence type="ECO:0000256" key="5">
    <source>
        <dbReference type="ARBA" id="ARBA00022989"/>
    </source>
</evidence>
<dbReference type="GeneID" id="113017613"/>
<keyword evidence="3" id="KW-0812">Transmembrane</keyword>
<evidence type="ECO:0000256" key="6">
    <source>
        <dbReference type="ARBA" id="ARBA00023136"/>
    </source>
</evidence>
<evidence type="ECO:0000256" key="1">
    <source>
        <dbReference type="ARBA" id="ARBA00004251"/>
    </source>
</evidence>
<dbReference type="GO" id="GO:0042102">
    <property type="term" value="P:positive regulation of T cell proliferation"/>
    <property type="evidence" value="ECO:0007669"/>
    <property type="project" value="TreeGrafter"/>
</dbReference>
<evidence type="ECO:0000259" key="12">
    <source>
        <dbReference type="PROSITE" id="PS50835"/>
    </source>
</evidence>
<evidence type="ECO:0000256" key="11">
    <source>
        <dbReference type="SAM" id="MobiDB-lite"/>
    </source>
</evidence>
<evidence type="ECO:0000256" key="2">
    <source>
        <dbReference type="ARBA" id="ARBA00022475"/>
    </source>
</evidence>
<name>A0AAX7UZK3_ASTCA</name>
<keyword evidence="10" id="KW-0393">Immunoglobulin domain</keyword>
<dbReference type="SUPFAM" id="SSF48726">
    <property type="entry name" value="Immunoglobulin"/>
    <property type="match status" value="2"/>
</dbReference>
<evidence type="ECO:0000256" key="3">
    <source>
        <dbReference type="ARBA" id="ARBA00022692"/>
    </source>
</evidence>
<accession>A0AAX7UZK3</accession>
<evidence type="ECO:0000256" key="9">
    <source>
        <dbReference type="ARBA" id="ARBA00023180"/>
    </source>
</evidence>
<sequence length="313" mass="35941">MLAHVYQNGQNQPQHQDQGYAGHTEMNGDPLGTGDFSLTLKDFSLTESIYCCTIYSEDREILLQKLVTLKVKVLQSEVVEITEGVKSALLPFKITDNLPQDITVEWRRSDSKNMLVHVYQNGQNQLDHQDQIYRGHTEMNEDPVKNRDLSLTLNDLCFNYHGLYFCTVYKEEEILLQKTVALWVKVIQAEVVEEQEDLQSAVLPFETTAHLPKDVTVEWKLTDPKHMMVHVYQNAKNQPNKQDKVYRGRTDMKEDLLRTGDLSLTLKNLSLHDSGVYTCTVYKSGKTLQQKVVTLCVKGSWKSIMSEVLSRKN</sequence>
<evidence type="ECO:0000256" key="4">
    <source>
        <dbReference type="ARBA" id="ARBA00022729"/>
    </source>
</evidence>
<dbReference type="GO" id="GO:0031295">
    <property type="term" value="P:T cell costimulation"/>
    <property type="evidence" value="ECO:0007669"/>
    <property type="project" value="TreeGrafter"/>
</dbReference>
<keyword evidence="2" id="KW-1003">Cell membrane</keyword>
<dbReference type="InterPro" id="IPR013106">
    <property type="entry name" value="Ig_V-set"/>
</dbReference>
<dbReference type="InterPro" id="IPR013783">
    <property type="entry name" value="Ig-like_fold"/>
</dbReference>
<dbReference type="RefSeq" id="XP_026016541.1">
    <property type="nucleotide sequence ID" value="XM_026160756.1"/>
</dbReference>
<dbReference type="Proteomes" id="UP000265100">
    <property type="component" value="Unplaced"/>
</dbReference>
<reference evidence="13" key="2">
    <citation type="submission" date="2025-09" db="UniProtKB">
        <authorList>
            <consortium name="Ensembl"/>
        </authorList>
    </citation>
    <scope>IDENTIFICATION</scope>
</reference>
<proteinExistence type="predicted"/>
<evidence type="ECO:0000256" key="7">
    <source>
        <dbReference type="ARBA" id="ARBA00023157"/>
    </source>
</evidence>
<dbReference type="InterPro" id="IPR051713">
    <property type="entry name" value="T-cell_Activation_Regulation"/>
</dbReference>
<dbReference type="PANTHER" id="PTHR25466:SF14">
    <property type="entry name" value="BUTYROPHILIN SUBFAMILY 2 MEMBER A2-LIKE-RELATED"/>
    <property type="match status" value="1"/>
</dbReference>
<dbReference type="InterPro" id="IPR036179">
    <property type="entry name" value="Ig-like_dom_sf"/>
</dbReference>
<dbReference type="PANTHER" id="PTHR25466">
    <property type="entry name" value="T-LYMPHOCYTE ACTIVATION ANTIGEN"/>
    <property type="match status" value="1"/>
</dbReference>
<reference evidence="13" key="1">
    <citation type="submission" date="2025-08" db="UniProtKB">
        <authorList>
            <consortium name="Ensembl"/>
        </authorList>
    </citation>
    <scope>IDENTIFICATION</scope>
</reference>
<dbReference type="SMART" id="SM00409">
    <property type="entry name" value="IG"/>
    <property type="match status" value="2"/>
</dbReference>
<keyword evidence="9" id="KW-0325">Glycoprotein</keyword>
<feature type="compositionally biased region" description="Low complexity" evidence="11">
    <location>
        <begin position="7"/>
        <end position="19"/>
    </location>
</feature>
<dbReference type="Gene3D" id="2.60.40.10">
    <property type="entry name" value="Immunoglobulins"/>
    <property type="match status" value="3"/>
</dbReference>
<evidence type="ECO:0000313" key="14">
    <source>
        <dbReference type="Proteomes" id="UP000265100"/>
    </source>
</evidence>
<comment type="subcellular location">
    <subcellularLocation>
        <location evidence="1">Cell membrane</location>
        <topology evidence="1">Single-pass type I membrane protein</topology>
    </subcellularLocation>
</comment>
<dbReference type="Ensembl" id="ENSACLT00000087159.1">
    <property type="protein sequence ID" value="ENSACLP00000069956.1"/>
    <property type="gene ID" value="ENSACLG00000033052.1"/>
</dbReference>
<dbReference type="GO" id="GO:0007166">
    <property type="term" value="P:cell surface receptor signaling pathway"/>
    <property type="evidence" value="ECO:0007669"/>
    <property type="project" value="TreeGrafter"/>
</dbReference>
<organism evidence="13 14">
    <name type="scientific">Astatotilapia calliptera</name>
    <name type="common">Eastern happy</name>
    <name type="synonym">Chromis callipterus</name>
    <dbReference type="NCBI Taxonomy" id="8154"/>
    <lineage>
        <taxon>Eukaryota</taxon>
        <taxon>Metazoa</taxon>
        <taxon>Chordata</taxon>
        <taxon>Craniata</taxon>
        <taxon>Vertebrata</taxon>
        <taxon>Euteleostomi</taxon>
        <taxon>Actinopterygii</taxon>
        <taxon>Neopterygii</taxon>
        <taxon>Teleostei</taxon>
        <taxon>Neoteleostei</taxon>
        <taxon>Acanthomorphata</taxon>
        <taxon>Ovalentaria</taxon>
        <taxon>Cichlomorphae</taxon>
        <taxon>Cichliformes</taxon>
        <taxon>Cichlidae</taxon>
        <taxon>African cichlids</taxon>
        <taxon>Pseudocrenilabrinae</taxon>
        <taxon>Haplochromini</taxon>
        <taxon>Astatotilapia</taxon>
    </lineage>
</organism>
<evidence type="ECO:0000256" key="10">
    <source>
        <dbReference type="ARBA" id="ARBA00023319"/>
    </source>
</evidence>
<dbReference type="InterPro" id="IPR007110">
    <property type="entry name" value="Ig-like_dom"/>
</dbReference>
<dbReference type="GO" id="GO:0071222">
    <property type="term" value="P:cellular response to lipopolysaccharide"/>
    <property type="evidence" value="ECO:0007669"/>
    <property type="project" value="TreeGrafter"/>
</dbReference>
<feature type="domain" description="Ig-like" evidence="12">
    <location>
        <begin position="172"/>
        <end position="294"/>
    </location>
</feature>
<keyword evidence="6" id="KW-0472">Membrane</keyword>
<protein>
    <recommendedName>
        <fullName evidence="12">Ig-like domain-containing protein</fullName>
    </recommendedName>
</protein>
<evidence type="ECO:0000256" key="8">
    <source>
        <dbReference type="ARBA" id="ARBA00023170"/>
    </source>
</evidence>
<keyword evidence="7" id="KW-1015">Disulfide bond</keyword>
<dbReference type="GO" id="GO:0042130">
    <property type="term" value="P:negative regulation of T cell proliferation"/>
    <property type="evidence" value="ECO:0007669"/>
    <property type="project" value="TreeGrafter"/>
</dbReference>
<dbReference type="GO" id="GO:0006955">
    <property type="term" value="P:immune response"/>
    <property type="evidence" value="ECO:0007669"/>
    <property type="project" value="TreeGrafter"/>
</dbReference>
<keyword evidence="8" id="KW-0675">Receptor</keyword>
<keyword evidence="14" id="KW-1185">Reference proteome</keyword>
<dbReference type="GO" id="GO:0009897">
    <property type="term" value="C:external side of plasma membrane"/>
    <property type="evidence" value="ECO:0007669"/>
    <property type="project" value="TreeGrafter"/>
</dbReference>
<keyword evidence="5" id="KW-1133">Transmembrane helix</keyword>
<evidence type="ECO:0000313" key="13">
    <source>
        <dbReference type="Ensembl" id="ENSACLP00000069956.1"/>
    </source>
</evidence>
<dbReference type="InterPro" id="IPR003599">
    <property type="entry name" value="Ig_sub"/>
</dbReference>